<reference evidence="1 2" key="1">
    <citation type="journal article" date="2016" name="Nat. Commun.">
        <title>Thousands of microbial genomes shed light on interconnected biogeochemical processes in an aquifer system.</title>
        <authorList>
            <person name="Anantharaman K."/>
            <person name="Brown C.T."/>
            <person name="Hug L.A."/>
            <person name="Sharon I."/>
            <person name="Castelle C.J."/>
            <person name="Probst A.J."/>
            <person name="Thomas B.C."/>
            <person name="Singh A."/>
            <person name="Wilkins M.J."/>
            <person name="Karaoz U."/>
            <person name="Brodie E.L."/>
            <person name="Williams K.H."/>
            <person name="Hubbard S.S."/>
            <person name="Banfield J.F."/>
        </authorList>
    </citation>
    <scope>NUCLEOTIDE SEQUENCE [LARGE SCALE GENOMIC DNA]</scope>
</reference>
<proteinExistence type="predicted"/>
<accession>A0A1F7UNH0</accession>
<name>A0A1F7UNH0_9BACT</name>
<dbReference type="Proteomes" id="UP000176604">
    <property type="component" value="Unassembled WGS sequence"/>
</dbReference>
<comment type="caution">
    <text evidence="1">The sequence shown here is derived from an EMBL/GenBank/DDBJ whole genome shotgun (WGS) entry which is preliminary data.</text>
</comment>
<organism evidence="1 2">
    <name type="scientific">Candidatus Uhrbacteria bacterium RIFCSPHIGHO2_12_FULL_54_23</name>
    <dbReference type="NCBI Taxonomy" id="1802397"/>
    <lineage>
        <taxon>Bacteria</taxon>
        <taxon>Candidatus Uhriibacteriota</taxon>
    </lineage>
</organism>
<dbReference type="AlphaFoldDB" id="A0A1F7UNH0"/>
<sequence>MDSRKRELAIFDLDGTIFMSSLTIELLEALIEEDVFPARDERIHLTYSAGSIYYKSLCSI</sequence>
<dbReference type="STRING" id="1802397.A3J43_01580"/>
<evidence type="ECO:0008006" key="3">
    <source>
        <dbReference type="Google" id="ProtNLM"/>
    </source>
</evidence>
<evidence type="ECO:0000313" key="1">
    <source>
        <dbReference type="EMBL" id="OGL79258.1"/>
    </source>
</evidence>
<protein>
    <recommendedName>
        <fullName evidence="3">Hydrolase</fullName>
    </recommendedName>
</protein>
<dbReference type="EMBL" id="MGEF01000014">
    <property type="protein sequence ID" value="OGL79258.1"/>
    <property type="molecule type" value="Genomic_DNA"/>
</dbReference>
<evidence type="ECO:0000313" key="2">
    <source>
        <dbReference type="Proteomes" id="UP000176604"/>
    </source>
</evidence>
<gene>
    <name evidence="1" type="ORF">A3J43_01580</name>
</gene>